<protein>
    <recommendedName>
        <fullName evidence="1">DUF7154 domain-containing protein</fullName>
    </recommendedName>
</protein>
<organism evidence="3">
    <name type="scientific">Caenorhabditis brenneri</name>
    <name type="common">Nematode worm</name>
    <dbReference type="NCBI Taxonomy" id="135651"/>
    <lineage>
        <taxon>Eukaryota</taxon>
        <taxon>Metazoa</taxon>
        <taxon>Ecdysozoa</taxon>
        <taxon>Nematoda</taxon>
        <taxon>Chromadorea</taxon>
        <taxon>Rhabditida</taxon>
        <taxon>Rhabditina</taxon>
        <taxon>Rhabditomorpha</taxon>
        <taxon>Rhabditoidea</taxon>
        <taxon>Rhabditidae</taxon>
        <taxon>Peloderinae</taxon>
        <taxon>Caenorhabditis</taxon>
    </lineage>
</organism>
<dbReference type="EMBL" id="GL379794">
    <property type="protein sequence ID" value="EGT57976.1"/>
    <property type="molecule type" value="Genomic_DNA"/>
</dbReference>
<gene>
    <name evidence="2" type="ORF">CAEBREN_11126</name>
</gene>
<proteinExistence type="predicted"/>
<reference evidence="3" key="1">
    <citation type="submission" date="2011-07" db="EMBL/GenBank/DDBJ databases">
        <authorList>
            <consortium name="Caenorhabditis brenneri Sequencing and Analysis Consortium"/>
            <person name="Wilson R.K."/>
        </authorList>
    </citation>
    <scope>NUCLEOTIDE SEQUENCE [LARGE SCALE GENOMIC DNA]</scope>
    <source>
        <strain evidence="3">PB2801</strain>
    </source>
</reference>
<dbReference type="InParanoid" id="G0MH57"/>
<dbReference type="STRING" id="135651.G0MH57"/>
<dbReference type="OMA" id="VELRFWI"/>
<dbReference type="Pfam" id="PF23673">
    <property type="entry name" value="DUF7154"/>
    <property type="match status" value="1"/>
</dbReference>
<sequence>MFAGPCIPTTPTTFFFAYSNDFHYLIVEAALQEFVSRFSRIKKYVKFANVRFDIQQQEEILYHDDISSFNESVYSHMPDSKLGFGSDNTGSNVLDILEKYVQNTEAPLCGSLVAIILKRNPTRQDTARLTTLLKNNHIYIRIAESNNMLGGTDTSIMYNLAVKTNGLYLFSEAEDQFFISGDVKYLTYAPSENSLIYVGNPQLSGQGSKKLPVFTIPDSMQNQIQLVFAEINVQNHALSNDVKELVLHIGNQTSLYGFEVDCDMFQTRNQTFCLSAGSLTKGQNYKVSVSYNYTSTNMQNVELRFWIYEPINYWPGFPN</sequence>
<accession>G0MH57</accession>
<dbReference type="HOGENOM" id="CLU_041479_0_0_1"/>
<dbReference type="Proteomes" id="UP000008068">
    <property type="component" value="Unassembled WGS sequence"/>
</dbReference>
<evidence type="ECO:0000259" key="1">
    <source>
        <dbReference type="Pfam" id="PF23673"/>
    </source>
</evidence>
<dbReference type="PANTHER" id="PTHR23062:SF3">
    <property type="entry name" value="ANF_RECEPTOR DOMAIN-CONTAINING PROTEIN-RELATED"/>
    <property type="match status" value="1"/>
</dbReference>
<dbReference type="OrthoDB" id="10537833at2759"/>
<name>G0MH57_CAEBE</name>
<dbReference type="eggNOG" id="ENOG502RVE7">
    <property type="taxonomic scope" value="Eukaryota"/>
</dbReference>
<evidence type="ECO:0000313" key="3">
    <source>
        <dbReference type="Proteomes" id="UP000008068"/>
    </source>
</evidence>
<dbReference type="InterPro" id="IPR055578">
    <property type="entry name" value="DUF7154"/>
</dbReference>
<dbReference type="GO" id="GO:0045087">
    <property type="term" value="P:innate immune response"/>
    <property type="evidence" value="ECO:0007669"/>
    <property type="project" value="TreeGrafter"/>
</dbReference>
<keyword evidence="3" id="KW-1185">Reference proteome</keyword>
<evidence type="ECO:0000313" key="2">
    <source>
        <dbReference type="EMBL" id="EGT57976.1"/>
    </source>
</evidence>
<dbReference type="PANTHER" id="PTHR23062">
    <property type="entry name" value="HYPOTHETICAL PROTEIN C.ELEGANS"/>
    <property type="match status" value="1"/>
</dbReference>
<dbReference type="AlphaFoldDB" id="G0MH57"/>
<feature type="domain" description="DUF7154" evidence="1">
    <location>
        <begin position="200"/>
        <end position="306"/>
    </location>
</feature>